<dbReference type="PANTHER" id="PTHR22722:SF14">
    <property type="entry name" value="MEGALIN, ISOFORM A"/>
    <property type="match status" value="1"/>
</dbReference>
<comment type="caution">
    <text evidence="12">Lacks conserved residue(s) required for the propagation of feature annotation.</text>
</comment>
<keyword evidence="10 15" id="KW-0675">Receptor</keyword>
<dbReference type="SUPFAM" id="SSF63825">
    <property type="entry name" value="YWTD domain"/>
    <property type="match status" value="1"/>
</dbReference>
<keyword evidence="6" id="KW-0677">Repeat</keyword>
<evidence type="ECO:0000256" key="4">
    <source>
        <dbReference type="ARBA" id="ARBA00022583"/>
    </source>
</evidence>
<evidence type="ECO:0000259" key="14">
    <source>
        <dbReference type="SMART" id="SM00181"/>
    </source>
</evidence>
<keyword evidence="4" id="KW-0254">Endocytosis</keyword>
<dbReference type="GO" id="GO:0006898">
    <property type="term" value="P:receptor-mediated endocytosis"/>
    <property type="evidence" value="ECO:0007669"/>
    <property type="project" value="TreeGrafter"/>
</dbReference>
<feature type="disulfide bond" evidence="12">
    <location>
        <begin position="46"/>
        <end position="61"/>
    </location>
</feature>
<keyword evidence="3" id="KW-0245">EGF-like domain</keyword>
<dbReference type="EMBL" id="NIRI02000056">
    <property type="protein sequence ID" value="KAG5445553.1"/>
    <property type="molecule type" value="Genomic_DNA"/>
</dbReference>
<accession>A0A8T1M8S6</accession>
<dbReference type="InterPro" id="IPR023415">
    <property type="entry name" value="LDLR_class-A_CS"/>
</dbReference>
<dbReference type="Gene3D" id="2.120.10.30">
    <property type="entry name" value="TolB, C-terminal domain"/>
    <property type="match status" value="1"/>
</dbReference>
<dbReference type="OrthoDB" id="21182at2759"/>
<proteinExistence type="predicted"/>
<evidence type="ECO:0000313" key="16">
    <source>
        <dbReference type="Proteomes" id="UP000286415"/>
    </source>
</evidence>
<reference evidence="15 16" key="2">
    <citation type="journal article" date="2021" name="Genomics">
        <title>High-quality reference genome for Clonorchis sinensis.</title>
        <authorList>
            <person name="Young N.D."/>
            <person name="Stroehlein A.J."/>
            <person name="Kinkar L."/>
            <person name="Wang T."/>
            <person name="Sohn W.M."/>
            <person name="Chang B.C.H."/>
            <person name="Kaur P."/>
            <person name="Weisz D."/>
            <person name="Dudchenko O."/>
            <person name="Aiden E.L."/>
            <person name="Korhonen P.K."/>
            <person name="Gasser R.B."/>
        </authorList>
    </citation>
    <scope>NUCLEOTIDE SEQUENCE [LARGE SCALE GENOMIC DNA]</scope>
    <source>
        <strain evidence="15">Cs-k2</strain>
    </source>
</reference>
<dbReference type="InterPro" id="IPR051221">
    <property type="entry name" value="LDLR-related"/>
</dbReference>
<keyword evidence="8 13" id="KW-0472">Membrane</keyword>
<dbReference type="Gene3D" id="4.10.400.10">
    <property type="entry name" value="Low-density Lipoprotein Receptor"/>
    <property type="match status" value="6"/>
</dbReference>
<keyword evidence="16" id="KW-1185">Reference proteome</keyword>
<evidence type="ECO:0000256" key="9">
    <source>
        <dbReference type="ARBA" id="ARBA00023157"/>
    </source>
</evidence>
<dbReference type="Pfam" id="PF00057">
    <property type="entry name" value="Ldl_recept_a"/>
    <property type="match status" value="4"/>
</dbReference>
<evidence type="ECO:0000313" key="15">
    <source>
        <dbReference type="EMBL" id="KAG5445553.1"/>
    </source>
</evidence>
<dbReference type="Gene3D" id="2.10.25.10">
    <property type="entry name" value="Laminin"/>
    <property type="match status" value="1"/>
</dbReference>
<dbReference type="GO" id="GO:0042562">
    <property type="term" value="F:hormone binding"/>
    <property type="evidence" value="ECO:0007669"/>
    <property type="project" value="TreeGrafter"/>
</dbReference>
<sequence>MLCINQIQTICLVGTLYFLITESYKFRCTNGFVCDRTRCVDLSVRCDGNFDCVDRSDELNCEPCKNNELRCSDGTCIKRHSLCDQVRNCPNGEDEDPEFCVRKKCPGQFLCRVTLSDCVEKACSARTLCPDHTDQAEEVCSFQLKPQKPKVTCRQGEFQCDDAKQCVASVYVCDGFEDCRDGSDEMNCPSAPTLSGQPQAHGQVVELNEFKCPGGVSIPLEWVCDGRADCPGGEDEEIGPSTLSKCVPKYKELSKSLSKYSICPKGTVQCGSVTTLSEPKCIDQSKLCDGTYDCPDFADELTDCDEPCEARGQFTCRTQNSSPEKPPICIPRSAVCNGIIDCPNGDDETEGPRTGCTTPSCAINNGGCSQLCEVVGRQVKCSCNPGYFGLPENPQICVAIGDVSVLYLEEGQLHRRNFRESHSTVYRLWADAEGNEDKGQLVMNEQKMDGKEKLSSRSTNDLAWHPILESFDYALNPDSQTANQLILVLRSTGTGSGLFAMRTNSGSDESSAQLPGSTMYWFDTLFLFPSPPVADRWNFSIAYDWVHELVYWADASTGNLGVVNRKHGWKRTLLQVPQNRKPSNLVCDPRFGRLYYITRGTYYSIETVDGDGQNAKPVIETNLSAPVALTMDYLEHELYWVDVNRGVIEAYHLRTQTRRMVLSLNTSQHRPVWIDVFEDWVYWSDAQLGSLMRANKRTGAGIQALFNIARPSAFRIEHELLRAPLVNRCLGNMCEQLCLPVPLRSYPNYSAPYQCDCDDQWSLKPGSSVTCVPQANHTRTSRQGNVSPFWKMRAEAYHGRVLQVKATATSVGVESRTNSYGFSPLFILVAAMLGACLFGMSISCLGHYTYRAHVQRRLRKRDAAQFTGNEKLTQEATKNVNNTEEQLQLIRNQPSSTDQVEVIIQSGYTNVRNANEVLTNT</sequence>
<evidence type="ECO:0000256" key="7">
    <source>
        <dbReference type="ARBA" id="ARBA00022989"/>
    </source>
</evidence>
<dbReference type="SMART" id="SM00181">
    <property type="entry name" value="EGF"/>
    <property type="match status" value="2"/>
</dbReference>
<comment type="caution">
    <text evidence="15">The sequence shown here is derived from an EMBL/GenBank/DDBJ whole genome shotgun (WGS) entry which is preliminary data.</text>
</comment>
<evidence type="ECO:0000256" key="8">
    <source>
        <dbReference type="ARBA" id="ARBA00023136"/>
    </source>
</evidence>
<dbReference type="GO" id="GO:0043235">
    <property type="term" value="C:receptor complex"/>
    <property type="evidence" value="ECO:0007669"/>
    <property type="project" value="TreeGrafter"/>
</dbReference>
<evidence type="ECO:0000256" key="6">
    <source>
        <dbReference type="ARBA" id="ARBA00022737"/>
    </source>
</evidence>
<keyword evidence="7 13" id="KW-1133">Transmembrane helix</keyword>
<dbReference type="PROSITE" id="PS50068">
    <property type="entry name" value="LDLRA_2"/>
    <property type="match status" value="6"/>
</dbReference>
<feature type="disulfide bond" evidence="12">
    <location>
        <begin position="173"/>
        <end position="188"/>
    </location>
</feature>
<feature type="transmembrane region" description="Helical" evidence="13">
    <location>
        <begin position="825"/>
        <end position="850"/>
    </location>
</feature>
<dbReference type="PANTHER" id="PTHR22722">
    <property type="entry name" value="LOW-DENSITY LIPOPROTEIN RECEPTOR-RELATED PROTEIN 2-RELATED"/>
    <property type="match status" value="1"/>
</dbReference>
<dbReference type="SUPFAM" id="SSF57424">
    <property type="entry name" value="LDL receptor-like module"/>
    <property type="match status" value="6"/>
</dbReference>
<evidence type="ECO:0000256" key="5">
    <source>
        <dbReference type="ARBA" id="ARBA00022692"/>
    </source>
</evidence>
<comment type="subcellular location">
    <subcellularLocation>
        <location evidence="2">Endomembrane system</location>
    </subcellularLocation>
    <subcellularLocation>
        <location evidence="1">Membrane</location>
        <topology evidence="1">Single-pass membrane protein</topology>
    </subcellularLocation>
</comment>
<dbReference type="SMART" id="SM00192">
    <property type="entry name" value="LDLa"/>
    <property type="match status" value="6"/>
</dbReference>
<feature type="domain" description="EGF-like" evidence="14">
    <location>
        <begin position="360"/>
        <end position="398"/>
    </location>
</feature>
<keyword evidence="9 12" id="KW-1015">Disulfide bond</keyword>
<dbReference type="CDD" id="cd00112">
    <property type="entry name" value="LDLa"/>
    <property type="match status" value="6"/>
</dbReference>
<dbReference type="SMART" id="SM00135">
    <property type="entry name" value="LY"/>
    <property type="match status" value="4"/>
</dbReference>
<keyword evidence="11" id="KW-0325">Glycoprotein</keyword>
<dbReference type="InterPro" id="IPR000742">
    <property type="entry name" value="EGF"/>
</dbReference>
<dbReference type="InterPro" id="IPR000033">
    <property type="entry name" value="LDLR_classB_rpt"/>
</dbReference>
<dbReference type="GO" id="GO:0012505">
    <property type="term" value="C:endomembrane system"/>
    <property type="evidence" value="ECO:0007669"/>
    <property type="project" value="UniProtKB-SubCell"/>
</dbReference>
<gene>
    <name evidence="15" type="ORF">CSKR_106940</name>
</gene>
<evidence type="ECO:0000256" key="10">
    <source>
        <dbReference type="ARBA" id="ARBA00023170"/>
    </source>
</evidence>
<keyword evidence="5 13" id="KW-0812">Transmembrane</keyword>
<dbReference type="PROSITE" id="PS01209">
    <property type="entry name" value="LDLRA_1"/>
    <property type="match status" value="1"/>
</dbReference>
<dbReference type="FunFam" id="4.10.400.10:FF:000045">
    <property type="entry name" value="Low-density lipoprotein receptor-related protein 2"/>
    <property type="match status" value="1"/>
</dbReference>
<feature type="disulfide bond" evidence="12">
    <location>
        <begin position="71"/>
        <end position="89"/>
    </location>
</feature>
<feature type="disulfide bond" evidence="12">
    <location>
        <begin position="212"/>
        <end position="230"/>
    </location>
</feature>
<dbReference type="AlphaFoldDB" id="A0A8T1M8S6"/>
<dbReference type="GO" id="GO:0016324">
    <property type="term" value="C:apical plasma membrane"/>
    <property type="evidence" value="ECO:0007669"/>
    <property type="project" value="TreeGrafter"/>
</dbReference>
<feature type="disulfide bond" evidence="12">
    <location>
        <begin position="64"/>
        <end position="76"/>
    </location>
</feature>
<name>A0A8T1M8S6_CLOSI</name>
<feature type="domain" description="EGF-like" evidence="14">
    <location>
        <begin position="728"/>
        <end position="772"/>
    </location>
</feature>
<evidence type="ECO:0000256" key="1">
    <source>
        <dbReference type="ARBA" id="ARBA00004167"/>
    </source>
</evidence>
<evidence type="ECO:0000256" key="2">
    <source>
        <dbReference type="ARBA" id="ARBA00004308"/>
    </source>
</evidence>
<protein>
    <submittedName>
        <fullName evidence="15">Low-density lipoprotein receptor- protein 2</fullName>
    </submittedName>
</protein>
<feature type="disulfide bond" evidence="12">
    <location>
        <begin position="34"/>
        <end position="52"/>
    </location>
</feature>
<reference evidence="15 16" key="1">
    <citation type="journal article" date="2018" name="Biotechnol. Adv.">
        <title>Improved genomic resources and new bioinformatic workflow for the carcinogenic parasite Clonorchis sinensis: Biotechnological implications.</title>
        <authorList>
            <person name="Wang D."/>
            <person name="Korhonen P.K."/>
            <person name="Gasser R.B."/>
            <person name="Young N.D."/>
        </authorList>
    </citation>
    <scope>NUCLEOTIDE SEQUENCE [LARGE SCALE GENOMIC DNA]</scope>
    <source>
        <strain evidence="15">Cs-k2</strain>
    </source>
</reference>
<evidence type="ECO:0000256" key="3">
    <source>
        <dbReference type="ARBA" id="ARBA00022536"/>
    </source>
</evidence>
<evidence type="ECO:0000256" key="13">
    <source>
        <dbReference type="SAM" id="Phobius"/>
    </source>
</evidence>
<evidence type="ECO:0000256" key="11">
    <source>
        <dbReference type="ARBA" id="ARBA00023180"/>
    </source>
</evidence>
<keyword evidence="15" id="KW-0449">Lipoprotein</keyword>
<organism evidence="15 16">
    <name type="scientific">Clonorchis sinensis</name>
    <name type="common">Chinese liver fluke</name>
    <dbReference type="NCBI Taxonomy" id="79923"/>
    <lineage>
        <taxon>Eukaryota</taxon>
        <taxon>Metazoa</taxon>
        <taxon>Spiralia</taxon>
        <taxon>Lophotrochozoa</taxon>
        <taxon>Platyhelminthes</taxon>
        <taxon>Trematoda</taxon>
        <taxon>Digenea</taxon>
        <taxon>Opisthorchiida</taxon>
        <taxon>Opisthorchiata</taxon>
        <taxon>Opisthorchiidae</taxon>
        <taxon>Clonorchis</taxon>
    </lineage>
</organism>
<dbReference type="InterPro" id="IPR036055">
    <property type="entry name" value="LDL_receptor-like_sf"/>
</dbReference>
<evidence type="ECO:0000256" key="12">
    <source>
        <dbReference type="PROSITE-ProRule" id="PRU00124"/>
    </source>
</evidence>
<dbReference type="Proteomes" id="UP000286415">
    <property type="component" value="Unassembled WGS sequence"/>
</dbReference>
<dbReference type="InterPro" id="IPR002172">
    <property type="entry name" value="LDrepeatLR_classA_rpt"/>
</dbReference>
<dbReference type="PRINTS" id="PR00261">
    <property type="entry name" value="LDLRECEPTOR"/>
</dbReference>
<dbReference type="InterPro" id="IPR011042">
    <property type="entry name" value="6-blade_b-propeller_TolB-like"/>
</dbReference>